<keyword evidence="1" id="KW-0472">Membrane</keyword>
<feature type="transmembrane region" description="Helical" evidence="1">
    <location>
        <begin position="42"/>
        <end position="68"/>
    </location>
</feature>
<evidence type="ECO:0000313" key="3">
    <source>
        <dbReference type="Proteomes" id="UP000092445"/>
    </source>
</evidence>
<sequence length="180" mass="21259">MNDPAEIVKGGRSFLNIILGSEKDLMTIADSRHCVWKMASTALIFCYLEFVLWFALLRLEIYVDVTWLRKWFLSYVRKNICVIRMFQQPMAWFEVTLFSLLALFGYTRDGSATGTLNLEHSENPLADFENSMMGIHQKYYWMCIVPWIITFTHNWFENVFGYFINYDKKKIYDGETSPHA</sequence>
<keyword evidence="1" id="KW-0812">Transmembrane</keyword>
<keyword evidence="3" id="KW-1185">Reference proteome</keyword>
<evidence type="ECO:0000313" key="2">
    <source>
        <dbReference type="EnsemblMetazoa" id="GPAI026848-PA"/>
    </source>
</evidence>
<reference evidence="2" key="2">
    <citation type="submission" date="2020-05" db="UniProtKB">
        <authorList>
            <consortium name="EnsemblMetazoa"/>
        </authorList>
    </citation>
    <scope>IDENTIFICATION</scope>
    <source>
        <strain evidence="2">IAEA</strain>
    </source>
</reference>
<accession>A0A1A9ZW36</accession>
<name>A0A1A9ZW36_GLOPL</name>
<evidence type="ECO:0000256" key="1">
    <source>
        <dbReference type="SAM" id="Phobius"/>
    </source>
</evidence>
<keyword evidence="1" id="KW-1133">Transmembrane helix</keyword>
<reference evidence="3" key="1">
    <citation type="submission" date="2014-03" db="EMBL/GenBank/DDBJ databases">
        <authorList>
            <person name="Aksoy S."/>
            <person name="Warren W."/>
            <person name="Wilson R.K."/>
        </authorList>
    </citation>
    <scope>NUCLEOTIDE SEQUENCE [LARGE SCALE GENOMIC DNA]</scope>
    <source>
        <strain evidence="3">IAEA</strain>
    </source>
</reference>
<organism evidence="2 3">
    <name type="scientific">Glossina pallidipes</name>
    <name type="common">Tsetse fly</name>
    <dbReference type="NCBI Taxonomy" id="7398"/>
    <lineage>
        <taxon>Eukaryota</taxon>
        <taxon>Metazoa</taxon>
        <taxon>Ecdysozoa</taxon>
        <taxon>Arthropoda</taxon>
        <taxon>Hexapoda</taxon>
        <taxon>Insecta</taxon>
        <taxon>Pterygota</taxon>
        <taxon>Neoptera</taxon>
        <taxon>Endopterygota</taxon>
        <taxon>Diptera</taxon>
        <taxon>Brachycera</taxon>
        <taxon>Muscomorpha</taxon>
        <taxon>Hippoboscoidea</taxon>
        <taxon>Glossinidae</taxon>
        <taxon>Glossina</taxon>
    </lineage>
</organism>
<feature type="transmembrane region" description="Helical" evidence="1">
    <location>
        <begin position="139"/>
        <end position="164"/>
    </location>
</feature>
<dbReference type="Proteomes" id="UP000092445">
    <property type="component" value="Unassembled WGS sequence"/>
</dbReference>
<feature type="transmembrane region" description="Helical" evidence="1">
    <location>
        <begin position="89"/>
        <end position="107"/>
    </location>
</feature>
<dbReference type="VEuPathDB" id="VectorBase:GPAI026848"/>
<proteinExistence type="predicted"/>
<protein>
    <submittedName>
        <fullName evidence="2">Uncharacterized protein</fullName>
    </submittedName>
</protein>
<dbReference type="AlphaFoldDB" id="A0A1A9ZW36"/>
<dbReference type="EnsemblMetazoa" id="GPAI026848-RA">
    <property type="protein sequence ID" value="GPAI026848-PA"/>
    <property type="gene ID" value="GPAI026848"/>
</dbReference>